<dbReference type="GO" id="GO:0009055">
    <property type="term" value="F:electron transfer activity"/>
    <property type="evidence" value="ECO:0007669"/>
    <property type="project" value="InterPro"/>
</dbReference>
<keyword evidence="5 12" id="KW-0812">Transmembrane</keyword>
<dbReference type="GO" id="GO:0020037">
    <property type="term" value="F:heme binding"/>
    <property type="evidence" value="ECO:0007669"/>
    <property type="project" value="TreeGrafter"/>
</dbReference>
<protein>
    <recommendedName>
        <fullName evidence="13">Cytochrome b561 bacterial/Ni-hydrogenase domain-containing protein</fullName>
    </recommendedName>
</protein>
<keyword evidence="10 12" id="KW-0472">Membrane</keyword>
<dbReference type="PANTHER" id="PTHR30529:SF1">
    <property type="entry name" value="CYTOCHROME B561 HOMOLOG 2"/>
    <property type="match status" value="1"/>
</dbReference>
<dbReference type="Pfam" id="PF01292">
    <property type="entry name" value="Ni_hydr_CYTB"/>
    <property type="match status" value="1"/>
</dbReference>
<evidence type="ECO:0000256" key="4">
    <source>
        <dbReference type="ARBA" id="ARBA00022617"/>
    </source>
</evidence>
<keyword evidence="6" id="KW-0479">Metal-binding</keyword>
<feature type="transmembrane region" description="Helical" evidence="12">
    <location>
        <begin position="73"/>
        <end position="96"/>
    </location>
</feature>
<dbReference type="EMBL" id="GIBP01008733">
    <property type="protein sequence ID" value="NDV37702.1"/>
    <property type="molecule type" value="Transcribed_RNA"/>
</dbReference>
<evidence type="ECO:0000256" key="10">
    <source>
        <dbReference type="ARBA" id="ARBA00023136"/>
    </source>
</evidence>
<evidence type="ECO:0000256" key="1">
    <source>
        <dbReference type="ARBA" id="ARBA00004651"/>
    </source>
</evidence>
<reference evidence="14" key="1">
    <citation type="journal article" date="2020" name="J. Eukaryot. Microbiol.">
        <title>De novo Sequencing, Assembly and Annotation of the Transcriptome for the Free-Living Testate Amoeba Arcella intermedia.</title>
        <authorList>
            <person name="Ribeiro G.M."/>
            <person name="Porfirio-Sousa A.L."/>
            <person name="Maurer-Alcala X.X."/>
            <person name="Katz L.A."/>
            <person name="Lahr D.J.G."/>
        </authorList>
    </citation>
    <scope>NUCLEOTIDE SEQUENCE</scope>
</reference>
<evidence type="ECO:0000256" key="8">
    <source>
        <dbReference type="ARBA" id="ARBA00022989"/>
    </source>
</evidence>
<dbReference type="GO" id="GO:0046872">
    <property type="term" value="F:metal ion binding"/>
    <property type="evidence" value="ECO:0007669"/>
    <property type="project" value="UniProtKB-KW"/>
</dbReference>
<feature type="transmembrane region" description="Helical" evidence="12">
    <location>
        <begin position="132"/>
        <end position="151"/>
    </location>
</feature>
<comment type="subcellular location">
    <subcellularLocation>
        <location evidence="1">Cell membrane</location>
        <topology evidence="1">Multi-pass membrane protein</topology>
    </subcellularLocation>
</comment>
<proteinExistence type="inferred from homology"/>
<keyword evidence="8 12" id="KW-1133">Transmembrane helix</keyword>
<keyword evidence="9" id="KW-0408">Iron</keyword>
<dbReference type="InterPro" id="IPR052168">
    <property type="entry name" value="Cytochrome_b561_oxidase"/>
</dbReference>
<accession>A0A6B2LKS5</accession>
<feature type="transmembrane region" description="Helical" evidence="12">
    <location>
        <begin position="34"/>
        <end position="52"/>
    </location>
</feature>
<evidence type="ECO:0000259" key="13">
    <source>
        <dbReference type="Pfam" id="PF01292"/>
    </source>
</evidence>
<dbReference type="GO" id="GO:0022904">
    <property type="term" value="P:respiratory electron transport chain"/>
    <property type="evidence" value="ECO:0007669"/>
    <property type="project" value="InterPro"/>
</dbReference>
<evidence type="ECO:0000313" key="14">
    <source>
        <dbReference type="EMBL" id="NDV37702.1"/>
    </source>
</evidence>
<dbReference type="InterPro" id="IPR011577">
    <property type="entry name" value="Cyt_b561_bac/Ni-Hgenase"/>
</dbReference>
<keyword evidence="3" id="KW-1003">Cell membrane</keyword>
<evidence type="ECO:0000256" key="12">
    <source>
        <dbReference type="SAM" id="Phobius"/>
    </source>
</evidence>
<name>A0A6B2LKS5_9EUKA</name>
<feature type="domain" description="Cytochrome b561 bacterial/Ni-hydrogenase" evidence="13">
    <location>
        <begin position="1"/>
        <end position="160"/>
    </location>
</feature>
<evidence type="ECO:0000256" key="3">
    <source>
        <dbReference type="ARBA" id="ARBA00022475"/>
    </source>
</evidence>
<dbReference type="SUPFAM" id="SSF81342">
    <property type="entry name" value="Transmembrane di-heme cytochromes"/>
    <property type="match status" value="1"/>
</dbReference>
<comment type="similarity">
    <text evidence="11">Belongs to the cytochrome b561 family.</text>
</comment>
<dbReference type="InterPro" id="IPR016174">
    <property type="entry name" value="Di-haem_cyt_TM"/>
</dbReference>
<keyword evidence="4" id="KW-0349">Heme</keyword>
<dbReference type="PANTHER" id="PTHR30529">
    <property type="entry name" value="CYTOCHROME B561"/>
    <property type="match status" value="1"/>
</dbReference>
<sequence length="161" mass="17607">MHWAMAGGVIGIIGTAKAAQNTKVDAEKAKYMWVHKSLGLMMAGLIVPRAVLRVMTRDPRPLPGPTVQHYAGALSHGVLYFLMAGLPLSGIVMGYFSGRGLPFFWTSIPGAAKPQGDIAKRAFFLHQKMGQALEIMTILHVSAAAIYHKLIMRHSIFKRIL</sequence>
<evidence type="ECO:0000256" key="5">
    <source>
        <dbReference type="ARBA" id="ARBA00022692"/>
    </source>
</evidence>
<keyword evidence="7" id="KW-0249">Electron transport</keyword>
<evidence type="ECO:0000256" key="7">
    <source>
        <dbReference type="ARBA" id="ARBA00022982"/>
    </source>
</evidence>
<evidence type="ECO:0000256" key="11">
    <source>
        <dbReference type="ARBA" id="ARBA00037975"/>
    </source>
</evidence>
<dbReference type="GO" id="GO:0005886">
    <property type="term" value="C:plasma membrane"/>
    <property type="evidence" value="ECO:0007669"/>
    <property type="project" value="UniProtKB-SubCell"/>
</dbReference>
<evidence type="ECO:0000256" key="2">
    <source>
        <dbReference type="ARBA" id="ARBA00022448"/>
    </source>
</evidence>
<evidence type="ECO:0000256" key="6">
    <source>
        <dbReference type="ARBA" id="ARBA00022723"/>
    </source>
</evidence>
<dbReference type="AlphaFoldDB" id="A0A6B2LKS5"/>
<keyword evidence="2" id="KW-0813">Transport</keyword>
<evidence type="ECO:0000256" key="9">
    <source>
        <dbReference type="ARBA" id="ARBA00023004"/>
    </source>
</evidence>
<organism evidence="14">
    <name type="scientific">Arcella intermedia</name>
    <dbReference type="NCBI Taxonomy" id="1963864"/>
    <lineage>
        <taxon>Eukaryota</taxon>
        <taxon>Amoebozoa</taxon>
        <taxon>Tubulinea</taxon>
        <taxon>Elardia</taxon>
        <taxon>Arcellinida</taxon>
        <taxon>Sphaerothecina</taxon>
        <taxon>Arcellidae</taxon>
        <taxon>Arcella</taxon>
    </lineage>
</organism>